<dbReference type="EMBL" id="VWPK01000082">
    <property type="protein sequence ID" value="KAA5608453.1"/>
    <property type="molecule type" value="Genomic_DNA"/>
</dbReference>
<dbReference type="AlphaFoldDB" id="A0A5M6IJL2"/>
<protein>
    <submittedName>
        <fullName evidence="2">2OG-Fe(II) oxygenase</fullName>
    </submittedName>
</protein>
<dbReference type="OrthoDB" id="8578235at2"/>
<comment type="caution">
    <text evidence="2">The sequence shown here is derived from an EMBL/GenBank/DDBJ whole genome shotgun (WGS) entry which is preliminary data.</text>
</comment>
<dbReference type="Gene3D" id="2.60.120.620">
    <property type="entry name" value="q2cbj1_9rhob like domain"/>
    <property type="match status" value="1"/>
</dbReference>
<keyword evidence="3" id="KW-1185">Reference proteome</keyword>
<organism evidence="2 3">
    <name type="scientific">Rhodovastum atsumiense</name>
    <dbReference type="NCBI Taxonomy" id="504468"/>
    <lineage>
        <taxon>Bacteria</taxon>
        <taxon>Pseudomonadati</taxon>
        <taxon>Pseudomonadota</taxon>
        <taxon>Alphaproteobacteria</taxon>
        <taxon>Acetobacterales</taxon>
        <taxon>Acetobacteraceae</taxon>
        <taxon>Rhodovastum</taxon>
    </lineage>
</organism>
<dbReference type="InterPro" id="IPR044862">
    <property type="entry name" value="Pro_4_hyd_alph_FE2OG_OXY"/>
</dbReference>
<dbReference type="Pfam" id="PF13640">
    <property type="entry name" value="2OG-FeII_Oxy_3"/>
    <property type="match status" value="1"/>
</dbReference>
<sequence length="229" mass="26594">MQKDDAPFTMLDEAAIAAAELHREPYDYSYVDQAIPLTHKDAVLADAPQIPWRGSYGLPDLKYGPAFGAVIQDLLSPRFRRLVERKFDIDLSQRPPCIVMMGNTTGAYNEGYAHPDSKHKIITVIVGFSREWPYEHGRLRVLRSNDREDYAFEFPPEFGRILMFRVSDKSWHGFLPQKGERMSLQLCYVDSEWYVRKEYWRHSVSAFAKSVGPLRQVLQWAPRRLPWAS</sequence>
<evidence type="ECO:0000259" key="1">
    <source>
        <dbReference type="Pfam" id="PF13640"/>
    </source>
</evidence>
<dbReference type="Proteomes" id="UP000325255">
    <property type="component" value="Unassembled WGS sequence"/>
</dbReference>
<evidence type="ECO:0000313" key="3">
    <source>
        <dbReference type="Proteomes" id="UP000325255"/>
    </source>
</evidence>
<evidence type="ECO:0000313" key="2">
    <source>
        <dbReference type="EMBL" id="KAA5608453.1"/>
    </source>
</evidence>
<dbReference type="RefSeq" id="WP_150045372.1">
    <property type="nucleotide sequence ID" value="NZ_OW485601.1"/>
</dbReference>
<name>A0A5M6IJL2_9PROT</name>
<reference evidence="2 3" key="1">
    <citation type="submission" date="2019-09" db="EMBL/GenBank/DDBJ databases">
        <title>Genome sequence of Rhodovastum atsumiense, a diverse member of the Acetobacteraceae family of non-sulfur purple photosynthetic bacteria.</title>
        <authorList>
            <person name="Meyer T."/>
            <person name="Kyndt J."/>
        </authorList>
    </citation>
    <scope>NUCLEOTIDE SEQUENCE [LARGE SCALE GENOMIC DNA]</scope>
    <source>
        <strain evidence="2 3">DSM 21279</strain>
    </source>
</reference>
<accession>A0A5M6IJL2</accession>
<feature type="domain" description="Prolyl 4-hydroxylase alpha subunit Fe(2+) 2OG dioxygenase" evidence="1">
    <location>
        <begin position="114"/>
        <end position="185"/>
    </location>
</feature>
<gene>
    <name evidence="2" type="ORF">F1189_29050</name>
</gene>
<proteinExistence type="predicted"/>